<evidence type="ECO:0000313" key="4">
    <source>
        <dbReference type="EMBL" id="GAA3219355.1"/>
    </source>
</evidence>
<dbReference type="SUPFAM" id="SSF52317">
    <property type="entry name" value="Class I glutamine amidotransferase-like"/>
    <property type="match status" value="1"/>
</dbReference>
<dbReference type="RefSeq" id="WP_344831188.1">
    <property type="nucleotide sequence ID" value="NZ_BAAAUV010000010.1"/>
</dbReference>
<dbReference type="PANTHER" id="PTHR43130">
    <property type="entry name" value="ARAC-FAMILY TRANSCRIPTIONAL REGULATOR"/>
    <property type="match status" value="1"/>
</dbReference>
<feature type="domain" description="HTH araC/xylS-type" evidence="3">
    <location>
        <begin position="212"/>
        <end position="310"/>
    </location>
</feature>
<dbReference type="Gene3D" id="1.10.10.60">
    <property type="entry name" value="Homeodomain-like"/>
    <property type="match status" value="1"/>
</dbReference>
<dbReference type="InterPro" id="IPR018060">
    <property type="entry name" value="HTH_AraC"/>
</dbReference>
<dbReference type="InterPro" id="IPR009057">
    <property type="entry name" value="Homeodomain-like_sf"/>
</dbReference>
<reference evidence="5" key="1">
    <citation type="journal article" date="2019" name="Int. J. Syst. Evol. Microbiol.">
        <title>The Global Catalogue of Microorganisms (GCM) 10K type strain sequencing project: providing services to taxonomists for standard genome sequencing and annotation.</title>
        <authorList>
            <consortium name="The Broad Institute Genomics Platform"/>
            <consortium name="The Broad Institute Genome Sequencing Center for Infectious Disease"/>
            <person name="Wu L."/>
            <person name="Ma J."/>
        </authorList>
    </citation>
    <scope>NUCLEOTIDE SEQUENCE [LARGE SCALE GENOMIC DNA]</scope>
    <source>
        <strain evidence="5">JCM 9377</strain>
    </source>
</reference>
<dbReference type="EMBL" id="BAAAUV010000010">
    <property type="protein sequence ID" value="GAA3219355.1"/>
    <property type="molecule type" value="Genomic_DNA"/>
</dbReference>
<dbReference type="InterPro" id="IPR029062">
    <property type="entry name" value="Class_I_gatase-like"/>
</dbReference>
<dbReference type="PROSITE" id="PS01124">
    <property type="entry name" value="HTH_ARAC_FAMILY_2"/>
    <property type="match status" value="1"/>
</dbReference>
<gene>
    <name evidence="4" type="ORF">GCM10010468_43360</name>
</gene>
<dbReference type="SMART" id="SM00342">
    <property type="entry name" value="HTH_ARAC"/>
    <property type="match status" value="1"/>
</dbReference>
<dbReference type="InterPro" id="IPR002818">
    <property type="entry name" value="DJ-1/PfpI"/>
</dbReference>
<keyword evidence="5" id="KW-1185">Reference proteome</keyword>
<dbReference type="CDD" id="cd03137">
    <property type="entry name" value="GATase1_AraC_1"/>
    <property type="match status" value="1"/>
</dbReference>
<dbReference type="InterPro" id="IPR052158">
    <property type="entry name" value="INH-QAR"/>
</dbReference>
<keyword evidence="2" id="KW-0804">Transcription</keyword>
<organism evidence="4 5">
    <name type="scientific">Actinocorallia longicatena</name>
    <dbReference type="NCBI Taxonomy" id="111803"/>
    <lineage>
        <taxon>Bacteria</taxon>
        <taxon>Bacillati</taxon>
        <taxon>Actinomycetota</taxon>
        <taxon>Actinomycetes</taxon>
        <taxon>Streptosporangiales</taxon>
        <taxon>Thermomonosporaceae</taxon>
        <taxon>Actinocorallia</taxon>
    </lineage>
</organism>
<keyword evidence="1" id="KW-0805">Transcription regulation</keyword>
<sequence>MSHRVVFLVYPGVQSLDLTGPLEVFAQRPGDYRTEIVSLDGTPVRTTSGLVLQPDGPAAAATGPIGTLVIVGGLGAVEAFQDTAVLAWIRDAAARSERVSSVCSGAFLLAAAGILDGRTATSHWRACPHLARMFPATVFEPDRIFVRDGEVWTSAGVTSGIDMSLAMVENDHGPAAALAIARELVVFVQRPGGQAQFSAQLRASRPGHAALADLQHWIPDHLDTDLSVAALAGRASMSPRHFARLFARQVGRTPAAYVESVRVETARRLLETTALPVDAIARTCGFGTSETMHRSFKRLVSVTPGAYRRHFAHRPHSTEG</sequence>
<evidence type="ECO:0000259" key="3">
    <source>
        <dbReference type="PROSITE" id="PS01124"/>
    </source>
</evidence>
<dbReference type="Pfam" id="PF01965">
    <property type="entry name" value="DJ-1_PfpI"/>
    <property type="match status" value="1"/>
</dbReference>
<dbReference type="SUPFAM" id="SSF46689">
    <property type="entry name" value="Homeodomain-like"/>
    <property type="match status" value="2"/>
</dbReference>
<name>A0ABP6QC84_9ACTN</name>
<protein>
    <submittedName>
        <fullName evidence="4">GlxA family transcriptional regulator</fullName>
    </submittedName>
</protein>
<comment type="caution">
    <text evidence="4">The sequence shown here is derived from an EMBL/GenBank/DDBJ whole genome shotgun (WGS) entry which is preliminary data.</text>
</comment>
<dbReference type="PANTHER" id="PTHR43130:SF3">
    <property type="entry name" value="HTH-TYPE TRANSCRIPTIONAL REGULATOR RV1931C"/>
    <property type="match status" value="1"/>
</dbReference>
<dbReference type="Gene3D" id="3.40.50.880">
    <property type="match status" value="1"/>
</dbReference>
<dbReference type="Proteomes" id="UP001501237">
    <property type="component" value="Unassembled WGS sequence"/>
</dbReference>
<dbReference type="Pfam" id="PF12833">
    <property type="entry name" value="HTH_18"/>
    <property type="match status" value="1"/>
</dbReference>
<evidence type="ECO:0000256" key="1">
    <source>
        <dbReference type="ARBA" id="ARBA00023015"/>
    </source>
</evidence>
<accession>A0ABP6QC84</accession>
<proteinExistence type="predicted"/>
<evidence type="ECO:0000256" key="2">
    <source>
        <dbReference type="ARBA" id="ARBA00023163"/>
    </source>
</evidence>
<evidence type="ECO:0000313" key="5">
    <source>
        <dbReference type="Proteomes" id="UP001501237"/>
    </source>
</evidence>